<dbReference type="AlphaFoldDB" id="A0A7X3LXK9"/>
<evidence type="ECO:0000313" key="2">
    <source>
        <dbReference type="EMBL" id="MXN66925.1"/>
    </source>
</evidence>
<dbReference type="PROSITE" id="PS51257">
    <property type="entry name" value="PROKAR_LIPOPROTEIN"/>
    <property type="match status" value="1"/>
</dbReference>
<name>A0A7X3LXK9_9HYPH</name>
<evidence type="ECO:0000256" key="1">
    <source>
        <dbReference type="SAM" id="MobiDB-lite"/>
    </source>
</evidence>
<gene>
    <name evidence="2" type="ORF">GR183_18585</name>
</gene>
<organism evidence="2 3">
    <name type="scientific">Stappia sediminis</name>
    <dbReference type="NCBI Taxonomy" id="2692190"/>
    <lineage>
        <taxon>Bacteria</taxon>
        <taxon>Pseudomonadati</taxon>
        <taxon>Pseudomonadota</taxon>
        <taxon>Alphaproteobacteria</taxon>
        <taxon>Hyphomicrobiales</taxon>
        <taxon>Stappiaceae</taxon>
        <taxon>Stappia</taxon>
    </lineage>
</organism>
<dbReference type="EMBL" id="WUMV01000009">
    <property type="protein sequence ID" value="MXN66925.1"/>
    <property type="molecule type" value="Genomic_DNA"/>
</dbReference>
<accession>A0A7X3LXK9</accession>
<comment type="caution">
    <text evidence="2">The sequence shown here is derived from an EMBL/GenBank/DDBJ whole genome shotgun (WGS) entry which is preliminary data.</text>
</comment>
<evidence type="ECO:0000313" key="3">
    <source>
        <dbReference type="Proteomes" id="UP000433101"/>
    </source>
</evidence>
<keyword evidence="3" id="KW-1185">Reference proteome</keyword>
<dbReference type="RefSeq" id="WP_160777178.1">
    <property type="nucleotide sequence ID" value="NZ_WUMV01000009.1"/>
</dbReference>
<reference evidence="2 3" key="1">
    <citation type="submission" date="2019-12" db="EMBL/GenBank/DDBJ databases">
        <authorList>
            <person name="Li M."/>
        </authorList>
    </citation>
    <scope>NUCLEOTIDE SEQUENCE [LARGE SCALE GENOMIC DNA]</scope>
    <source>
        <strain evidence="2 3">GBMRC 2046</strain>
    </source>
</reference>
<sequence>MISRRVFSVLSVGAIHFALTGCGGNETLQTAPVNTAAVQATVERGVGIDPARYAGDVVLKIPADLPVHNEELPFVIYVGLNAETETRMSVNAFVDLRSIQAQLPKLASDVLNKTCKRESAQPRRDGGGRESCPRARDGPRPIFFCDRSDPAGDKQGFRWLSQGADARVTAKATGDSGDLLVPKLANSSSIATAFACSLSPTSPFCSMTSDSDTQTDVDGPR</sequence>
<feature type="region of interest" description="Disordered" evidence="1">
    <location>
        <begin position="115"/>
        <end position="149"/>
    </location>
</feature>
<evidence type="ECO:0008006" key="4">
    <source>
        <dbReference type="Google" id="ProtNLM"/>
    </source>
</evidence>
<feature type="compositionally biased region" description="Basic and acidic residues" evidence="1">
    <location>
        <begin position="115"/>
        <end position="139"/>
    </location>
</feature>
<dbReference type="Proteomes" id="UP000433101">
    <property type="component" value="Unassembled WGS sequence"/>
</dbReference>
<proteinExistence type="predicted"/>
<protein>
    <recommendedName>
        <fullName evidence="4">Lipoprotein</fullName>
    </recommendedName>
</protein>